<feature type="region of interest" description="Disordered" evidence="1">
    <location>
        <begin position="1"/>
        <end position="24"/>
    </location>
</feature>
<feature type="compositionally biased region" description="Low complexity" evidence="1">
    <location>
        <begin position="7"/>
        <end position="24"/>
    </location>
</feature>
<accession>A0AA95SMM6</accession>
<evidence type="ECO:0000256" key="1">
    <source>
        <dbReference type="SAM" id="MobiDB-lite"/>
    </source>
</evidence>
<protein>
    <submittedName>
        <fullName evidence="2">Uncharacterized protein</fullName>
    </submittedName>
</protein>
<dbReference type="RefSeq" id="WP_285234578.1">
    <property type="nucleotide sequence ID" value="NZ_CP116346.1"/>
</dbReference>
<evidence type="ECO:0000313" key="2">
    <source>
        <dbReference type="EMBL" id="WIT13463.1"/>
    </source>
</evidence>
<dbReference type="AlphaFoldDB" id="A0AA95SMM6"/>
<sequence>MRRMATPAKRPSSPSAKRAPAPASKPFLRFYHSEALRKKTLALLGTIEQSPDVTKHRDALGNLVVELTNCGLDQYFMEPLKLAKPGFMVEQSANLGMLGAQQLMASVIHQIIGRMDGPQLLSVCGSIRQFMH</sequence>
<name>A0AA95SMM6_9BURK</name>
<dbReference type="EMBL" id="CP116346">
    <property type="protein sequence ID" value="WIT13463.1"/>
    <property type="molecule type" value="Genomic_DNA"/>
</dbReference>
<reference evidence="2" key="1">
    <citation type="submission" date="2023-01" db="EMBL/GenBank/DDBJ databases">
        <title>Whole genome sequence of Paucibacter sp. S2-9 isolated from pond sediment.</title>
        <authorList>
            <person name="Jung J.Y."/>
        </authorList>
    </citation>
    <scope>NUCLEOTIDE SEQUENCE</scope>
    <source>
        <strain evidence="2">S2-9</strain>
    </source>
</reference>
<proteinExistence type="predicted"/>
<evidence type="ECO:0000313" key="3">
    <source>
        <dbReference type="Proteomes" id="UP001177769"/>
    </source>
</evidence>
<organism evidence="2 3">
    <name type="scientific">Paucibacter sediminis</name>
    <dbReference type="NCBI Taxonomy" id="3019553"/>
    <lineage>
        <taxon>Bacteria</taxon>
        <taxon>Pseudomonadati</taxon>
        <taxon>Pseudomonadota</taxon>
        <taxon>Betaproteobacteria</taxon>
        <taxon>Burkholderiales</taxon>
        <taxon>Sphaerotilaceae</taxon>
        <taxon>Roseateles</taxon>
    </lineage>
</organism>
<keyword evidence="3" id="KW-1185">Reference proteome</keyword>
<gene>
    <name evidence="2" type="ORF">PFX98_07575</name>
</gene>
<dbReference type="Proteomes" id="UP001177769">
    <property type="component" value="Chromosome"/>
</dbReference>
<dbReference type="KEGG" id="pais:PFX98_07575"/>